<name>A0A0F9LMK0_9ZZZZ</name>
<dbReference type="EMBL" id="LAZR01006117">
    <property type="protein sequence ID" value="KKM94598.1"/>
    <property type="molecule type" value="Genomic_DNA"/>
</dbReference>
<gene>
    <name evidence="1" type="ORF">LCGC14_1196760</name>
</gene>
<comment type="caution">
    <text evidence="1">The sequence shown here is derived from an EMBL/GenBank/DDBJ whole genome shotgun (WGS) entry which is preliminary data.</text>
</comment>
<accession>A0A0F9LMK0</accession>
<evidence type="ECO:0000313" key="1">
    <source>
        <dbReference type="EMBL" id="KKM94598.1"/>
    </source>
</evidence>
<reference evidence="1" key="1">
    <citation type="journal article" date="2015" name="Nature">
        <title>Complex archaea that bridge the gap between prokaryotes and eukaryotes.</title>
        <authorList>
            <person name="Spang A."/>
            <person name="Saw J.H."/>
            <person name="Jorgensen S.L."/>
            <person name="Zaremba-Niedzwiedzka K."/>
            <person name="Martijn J."/>
            <person name="Lind A.E."/>
            <person name="van Eijk R."/>
            <person name="Schleper C."/>
            <person name="Guy L."/>
            <person name="Ettema T.J."/>
        </authorList>
    </citation>
    <scope>NUCLEOTIDE SEQUENCE</scope>
</reference>
<sequence length="57" mass="6765">MVRYYCDLCGCEDKLSFKIDFCDVNVTCFVSYEVCENCHKNVHRFFKDIHMNMKGGK</sequence>
<proteinExistence type="predicted"/>
<dbReference type="AlphaFoldDB" id="A0A0F9LMK0"/>
<protein>
    <submittedName>
        <fullName evidence="1">Uncharacterized protein</fullName>
    </submittedName>
</protein>
<organism evidence="1">
    <name type="scientific">marine sediment metagenome</name>
    <dbReference type="NCBI Taxonomy" id="412755"/>
    <lineage>
        <taxon>unclassified sequences</taxon>
        <taxon>metagenomes</taxon>
        <taxon>ecological metagenomes</taxon>
    </lineage>
</organism>